<comment type="function">
    <text evidence="4">Specifically recognizes and binds N6-methyladenosine (m6A)-containing RNAs, and regulates mRNA stability. M6A is a modification present at internal sites of mRNAs and some non-coding RNAs and plays a role in mRNA stability and processing.</text>
</comment>
<dbReference type="GO" id="GO:0003729">
    <property type="term" value="F:mRNA binding"/>
    <property type="evidence" value="ECO:0007669"/>
    <property type="project" value="UniProtKB-UniRule"/>
</dbReference>
<dbReference type="PANTHER" id="PTHR12357">
    <property type="entry name" value="YTH YT521-B HOMOLOGY DOMAIN-CONTAINING"/>
    <property type="match status" value="1"/>
</dbReference>
<dbReference type="Gene3D" id="3.10.590.10">
    <property type="entry name" value="ph1033 like domains"/>
    <property type="match status" value="1"/>
</dbReference>
<sequence length="646" mass="70599">MATPQQAPDQADVKGSAEPLSIDSNQKAVDAASSKEQPLADQDEQTRTSDASHEAKTIDLSRDSQIKIGSHSEGGEHSSVVQLPNVSASQVQTVLYAGYANPAGEWEDYPHYLSVEGLEIGSAGMYNENHSLLFHTGFGFSPQMPYGPYSPVTTPLPSISGDGQLYSPQHFPFTAPYYQQPPGMPYMNPPSPMSQADPMMPVDPQGAFLTDALSSSSLLFGPRPGYHLSYGSFGRDWSKPSDGSGSVTTLPSPAASPQPIGAPGSFGQSTIPAASGMASQHQKSLYGFGSTNSSYERGYSHGGLYQHVGNFVGSTPSLGMNNRNSIAVDKGRRRGKGSALVCSCNGPLDFLNEQSRGPRATRPKKQAAEQDSLPENKRDKPITGVNKELYNSPDFPTEYTNARFFIIKSYSEDNVHKSIKYGVWASTANGNKKLDSAFREAKEREDPYPIFLFFSVNASGQFCGVAEMVGPVDFEKSVDYWQQDKWTGQFPVKWQIVKDVPNNLFRHIILENNENKPVTNSRDTQEVKLEQGLEMLTIFKNHEAEMSILDDFEFYEQREKAMQENKALLLQQQQQHQQQQISANSVAGHGDRISHITKSFAQVVRLEEANSRGQLADKSASLNTSASAATPEEAKKPNAAAPKESS</sequence>
<keyword evidence="3 4" id="KW-0694">RNA-binding</keyword>
<dbReference type="PROSITE" id="PS50882">
    <property type="entry name" value="YTH"/>
    <property type="match status" value="1"/>
</dbReference>
<feature type="compositionally biased region" description="Low complexity" evidence="5">
    <location>
        <begin position="619"/>
        <end position="646"/>
    </location>
</feature>
<dbReference type="GO" id="GO:0061157">
    <property type="term" value="P:mRNA destabilization"/>
    <property type="evidence" value="ECO:0007669"/>
    <property type="project" value="TreeGrafter"/>
</dbReference>
<evidence type="ECO:0000256" key="2">
    <source>
        <dbReference type="ARBA" id="ARBA00022490"/>
    </source>
</evidence>
<accession>A0A6V7PMK6</accession>
<dbReference type="FunFam" id="3.10.590.10:FF:000001">
    <property type="entry name" value="YTH domain family 1, isoform CRA_a"/>
    <property type="match status" value="1"/>
</dbReference>
<dbReference type="CDD" id="cd21134">
    <property type="entry name" value="YTH"/>
    <property type="match status" value="1"/>
</dbReference>
<feature type="region of interest" description="Disordered" evidence="5">
    <location>
        <begin position="611"/>
        <end position="646"/>
    </location>
</feature>
<reference evidence="7" key="1">
    <citation type="submission" date="2020-07" db="EMBL/GenBank/DDBJ databases">
        <authorList>
            <person name="Lin J."/>
        </authorList>
    </citation>
    <scope>NUCLEOTIDE SEQUENCE</scope>
</reference>
<dbReference type="EMBL" id="LR862149">
    <property type="protein sequence ID" value="CAD1832041.1"/>
    <property type="molecule type" value="Genomic_DNA"/>
</dbReference>
<evidence type="ECO:0000256" key="1">
    <source>
        <dbReference type="ARBA" id="ARBA00004496"/>
    </source>
</evidence>
<dbReference type="InterPro" id="IPR045168">
    <property type="entry name" value="YTH_prot"/>
</dbReference>
<evidence type="ECO:0000256" key="3">
    <source>
        <dbReference type="ARBA" id="ARBA00022884"/>
    </source>
</evidence>
<dbReference type="GO" id="GO:1990247">
    <property type="term" value="F:N6-methyladenosine-containing RNA reader activity"/>
    <property type="evidence" value="ECO:0007669"/>
    <property type="project" value="UniProtKB-UniRule"/>
</dbReference>
<gene>
    <name evidence="7" type="ORF">CB5_LOCUS15252</name>
</gene>
<keyword evidence="2" id="KW-0963">Cytoplasm</keyword>
<evidence type="ECO:0000259" key="6">
    <source>
        <dbReference type="PROSITE" id="PS50882"/>
    </source>
</evidence>
<feature type="region of interest" description="Disordered" evidence="5">
    <location>
        <begin position="351"/>
        <end position="388"/>
    </location>
</feature>
<dbReference type="AlphaFoldDB" id="A0A6V7PMK6"/>
<proteinExistence type="inferred from homology"/>
<feature type="compositionally biased region" description="Basic and acidic residues" evidence="5">
    <location>
        <begin position="44"/>
        <end position="65"/>
    </location>
</feature>
<feature type="domain" description="YTH" evidence="6">
    <location>
        <begin position="402"/>
        <end position="539"/>
    </location>
</feature>
<comment type="subcellular location">
    <subcellularLocation>
        <location evidence="1">Cytoplasm</location>
    </subcellularLocation>
</comment>
<evidence type="ECO:0000256" key="4">
    <source>
        <dbReference type="RuleBase" id="RU369095"/>
    </source>
</evidence>
<organism evidence="7">
    <name type="scientific">Ananas comosus var. bracteatus</name>
    <name type="common">red pineapple</name>
    <dbReference type="NCBI Taxonomy" id="296719"/>
    <lineage>
        <taxon>Eukaryota</taxon>
        <taxon>Viridiplantae</taxon>
        <taxon>Streptophyta</taxon>
        <taxon>Embryophyta</taxon>
        <taxon>Tracheophyta</taxon>
        <taxon>Spermatophyta</taxon>
        <taxon>Magnoliopsida</taxon>
        <taxon>Liliopsida</taxon>
        <taxon>Poales</taxon>
        <taxon>Bromeliaceae</taxon>
        <taxon>Bromelioideae</taxon>
        <taxon>Ananas</taxon>
    </lineage>
</organism>
<name>A0A6V7PMK6_ANACO</name>
<dbReference type="Pfam" id="PF04146">
    <property type="entry name" value="YTH"/>
    <property type="match status" value="1"/>
</dbReference>
<dbReference type="GO" id="GO:0005737">
    <property type="term" value="C:cytoplasm"/>
    <property type="evidence" value="ECO:0007669"/>
    <property type="project" value="UniProtKB-SubCell"/>
</dbReference>
<evidence type="ECO:0000256" key="5">
    <source>
        <dbReference type="SAM" id="MobiDB-lite"/>
    </source>
</evidence>
<evidence type="ECO:0000313" key="7">
    <source>
        <dbReference type="EMBL" id="CAD1832041.1"/>
    </source>
</evidence>
<dbReference type="InterPro" id="IPR007275">
    <property type="entry name" value="YTH_domain"/>
</dbReference>
<feature type="region of interest" description="Disordered" evidence="5">
    <location>
        <begin position="239"/>
        <end position="264"/>
    </location>
</feature>
<feature type="region of interest" description="Disordered" evidence="5">
    <location>
        <begin position="1"/>
        <end position="78"/>
    </location>
</feature>
<feature type="compositionally biased region" description="Polar residues" evidence="5">
    <location>
        <begin position="241"/>
        <end position="251"/>
    </location>
</feature>
<protein>
    <recommendedName>
        <fullName evidence="4">YTH domain-containing family protein</fullName>
    </recommendedName>
</protein>
<dbReference type="PANTHER" id="PTHR12357:SF89">
    <property type="entry name" value="YTH DOMAIN-CONTAINING FAMILY PROTEIN"/>
    <property type="match status" value="1"/>
</dbReference>
<comment type="similarity">
    <text evidence="4">Belongs to the YTHDF family.</text>
</comment>